<protein>
    <submittedName>
        <fullName evidence="2">Uncharacterized protein</fullName>
    </submittedName>
</protein>
<keyword evidence="1" id="KW-0732">Signal</keyword>
<evidence type="ECO:0000313" key="2">
    <source>
        <dbReference type="EMBL" id="OGM54789.1"/>
    </source>
</evidence>
<evidence type="ECO:0000313" key="3">
    <source>
        <dbReference type="Proteomes" id="UP000178603"/>
    </source>
</evidence>
<feature type="chain" id="PRO_5009534960" evidence="1">
    <location>
        <begin position="26"/>
        <end position="127"/>
    </location>
</feature>
<evidence type="ECO:0000256" key="1">
    <source>
        <dbReference type="SAM" id="SignalP"/>
    </source>
</evidence>
<name>A0A1F8ATG3_9BACT</name>
<reference evidence="2 3" key="1">
    <citation type="journal article" date="2016" name="Nat. Commun.">
        <title>Thousands of microbial genomes shed light on interconnected biogeochemical processes in an aquifer system.</title>
        <authorList>
            <person name="Anantharaman K."/>
            <person name="Brown C.T."/>
            <person name="Hug L.A."/>
            <person name="Sharon I."/>
            <person name="Castelle C.J."/>
            <person name="Probst A.J."/>
            <person name="Thomas B.C."/>
            <person name="Singh A."/>
            <person name="Wilkins M.J."/>
            <person name="Karaoz U."/>
            <person name="Brodie E.L."/>
            <person name="Williams K.H."/>
            <person name="Hubbard S.S."/>
            <person name="Banfield J.F."/>
        </authorList>
    </citation>
    <scope>NUCLEOTIDE SEQUENCE [LARGE SCALE GENOMIC DNA]</scope>
</reference>
<dbReference type="AlphaFoldDB" id="A0A1F8ATG3"/>
<proteinExistence type="predicted"/>
<dbReference type="EMBL" id="MGGW01000009">
    <property type="protein sequence ID" value="OGM54789.1"/>
    <property type="molecule type" value="Genomic_DNA"/>
</dbReference>
<accession>A0A1F8ATG3</accession>
<sequence length="127" mass="13898">MKAKLVVSIVVLAALILASVSVAFAAPPAPKGQWTARIVRQGDSYYAVTVEKITPGYRPAIFCAKTYAKARNGQWWAIYWAGGTHKYNLTGGKCPYARVIEARLEETATRGRVLYGRISVILRTGIP</sequence>
<dbReference type="Proteomes" id="UP000178603">
    <property type="component" value="Unassembled WGS sequence"/>
</dbReference>
<comment type="caution">
    <text evidence="2">The sequence shown here is derived from an EMBL/GenBank/DDBJ whole genome shotgun (WGS) entry which is preliminary data.</text>
</comment>
<feature type="signal peptide" evidence="1">
    <location>
        <begin position="1"/>
        <end position="25"/>
    </location>
</feature>
<gene>
    <name evidence="2" type="ORF">A3E44_01370</name>
</gene>
<organism evidence="2 3">
    <name type="scientific">Candidatus Woesebacteria bacterium RIFCSPHIGHO2_12_FULL_41_24</name>
    <dbReference type="NCBI Taxonomy" id="1802510"/>
    <lineage>
        <taxon>Bacteria</taxon>
        <taxon>Candidatus Woeseibacteriota</taxon>
    </lineage>
</organism>